<comment type="caution">
    <text evidence="2">The sequence shown here is derived from an EMBL/GenBank/DDBJ whole genome shotgun (WGS) entry which is preliminary data.</text>
</comment>
<organism evidence="2 3">
    <name type="scientific">Merluccius polli</name>
    <name type="common">Benguela hake</name>
    <name type="synonym">Merluccius cadenati</name>
    <dbReference type="NCBI Taxonomy" id="89951"/>
    <lineage>
        <taxon>Eukaryota</taxon>
        <taxon>Metazoa</taxon>
        <taxon>Chordata</taxon>
        <taxon>Craniata</taxon>
        <taxon>Vertebrata</taxon>
        <taxon>Euteleostomi</taxon>
        <taxon>Actinopterygii</taxon>
        <taxon>Neopterygii</taxon>
        <taxon>Teleostei</taxon>
        <taxon>Neoteleostei</taxon>
        <taxon>Acanthomorphata</taxon>
        <taxon>Zeiogadaria</taxon>
        <taxon>Gadariae</taxon>
        <taxon>Gadiformes</taxon>
        <taxon>Gadoidei</taxon>
        <taxon>Merlucciidae</taxon>
        <taxon>Merluccius</taxon>
    </lineage>
</organism>
<keyword evidence="3" id="KW-1185">Reference proteome</keyword>
<feature type="compositionally biased region" description="Polar residues" evidence="1">
    <location>
        <begin position="437"/>
        <end position="454"/>
    </location>
</feature>
<proteinExistence type="predicted"/>
<evidence type="ECO:0000313" key="2">
    <source>
        <dbReference type="EMBL" id="KAK0151411.1"/>
    </source>
</evidence>
<feature type="compositionally biased region" description="Basic and acidic residues" evidence="1">
    <location>
        <begin position="147"/>
        <end position="165"/>
    </location>
</feature>
<gene>
    <name evidence="2" type="ORF">N1851_007293</name>
</gene>
<dbReference type="Gene3D" id="3.40.50.12690">
    <property type="match status" value="1"/>
</dbReference>
<evidence type="ECO:0000256" key="1">
    <source>
        <dbReference type="SAM" id="MobiDB-lite"/>
    </source>
</evidence>
<reference evidence="2" key="1">
    <citation type="journal article" date="2023" name="Front. Mar. Sci.">
        <title>A new Merluccius polli reference genome to investigate the effects of global change in West African waters.</title>
        <authorList>
            <person name="Mateo J.L."/>
            <person name="Blanco-Fernandez C."/>
            <person name="Garcia-Vazquez E."/>
            <person name="Machado-Schiaffino G."/>
        </authorList>
    </citation>
    <scope>NUCLEOTIDE SEQUENCE</scope>
    <source>
        <strain evidence="2">C29</strain>
        <tissue evidence="2">Fin</tissue>
    </source>
</reference>
<feature type="region of interest" description="Disordered" evidence="1">
    <location>
        <begin position="344"/>
        <end position="369"/>
    </location>
</feature>
<dbReference type="Proteomes" id="UP001174136">
    <property type="component" value="Unassembled WGS sequence"/>
</dbReference>
<feature type="region of interest" description="Disordered" evidence="1">
    <location>
        <begin position="61"/>
        <end position="170"/>
    </location>
</feature>
<accession>A0AA47P5F0</accession>
<feature type="compositionally biased region" description="Basic and acidic residues" evidence="1">
    <location>
        <begin position="66"/>
        <end position="78"/>
    </location>
</feature>
<feature type="compositionally biased region" description="Basic residues" evidence="1">
    <location>
        <begin position="100"/>
        <end position="126"/>
    </location>
</feature>
<dbReference type="AlphaFoldDB" id="A0AA47P5F0"/>
<sequence>MPPFSTDDYYKLLQKIAVLETKILRLEVNVEVNGQYGNETTLPMTQISGKEQANRQMLCAKPKQNSCKDKSPPSDMGRRLTGRTQHLETRDDTEWPALPSHRRVSSTPVPRRKQPWNVAKTKRKSKPTKDTGILLENRFAPLLQDPDSPKERSSSSTGERYEAKSYTKRLQKELTTGPQTLIIGDGAVNETKHFFSKNTKVLCFTNDMVSDISEKILEITAEHPTVKSLVIHTGALDVVKQQSEVLKRDFNDLLNKVRCLNTEVFISGPLPTVRRGDERFSRLLMLKRWLKDTCAAQSVNCIDNFNVFWECRHLFQAYGFCLKKSGVQLLSYNIFDFLRQSPAAPAKDKRRDNPKQQIRQPSGEKLLPPEIRICHEGQHTEREALTSSSLPQHEEFPPAPTAQHEESPPAPTTQQEESPPAPTAQQVESPPAPPGDSQLSPTGTPSSLSFSPRNPDSPFPHFLDFQLKPRPNPIFSPLNPPPRPAPPIPPRWKTPSPKRHRAPPPPLTQIICESD</sequence>
<evidence type="ECO:0000313" key="3">
    <source>
        <dbReference type="Proteomes" id="UP001174136"/>
    </source>
</evidence>
<name>A0AA47P5F0_MERPO</name>
<feature type="region of interest" description="Disordered" evidence="1">
    <location>
        <begin position="381"/>
        <end position="515"/>
    </location>
</feature>
<feature type="compositionally biased region" description="Pro residues" evidence="1">
    <location>
        <begin position="470"/>
        <end position="492"/>
    </location>
</feature>
<protein>
    <submittedName>
        <fullName evidence="2">Uncharacterized protein</fullName>
    </submittedName>
</protein>
<dbReference type="EMBL" id="JAOPHQ010001236">
    <property type="protein sequence ID" value="KAK0151411.1"/>
    <property type="molecule type" value="Genomic_DNA"/>
</dbReference>
<dbReference type="Gene3D" id="3.40.50.12700">
    <property type="match status" value="1"/>
</dbReference>
<dbReference type="SUPFAM" id="SSF52266">
    <property type="entry name" value="SGNH hydrolase"/>
    <property type="match status" value="1"/>
</dbReference>
<feature type="compositionally biased region" description="Polar residues" evidence="1">
    <location>
        <begin position="412"/>
        <end position="428"/>
    </location>
</feature>